<dbReference type="RefSeq" id="WP_183384409.1">
    <property type="nucleotide sequence ID" value="NZ_JACHXR010000008.1"/>
</dbReference>
<evidence type="ECO:0000313" key="2">
    <source>
        <dbReference type="EMBL" id="MBB3231939.1"/>
    </source>
</evidence>
<protein>
    <recommendedName>
        <fullName evidence="4">Phage protein</fullName>
    </recommendedName>
</protein>
<accession>A0A7W5HM49</accession>
<feature type="compositionally biased region" description="Basic and acidic residues" evidence="1">
    <location>
        <begin position="49"/>
        <end position="58"/>
    </location>
</feature>
<evidence type="ECO:0000313" key="3">
    <source>
        <dbReference type="Proteomes" id="UP000518892"/>
    </source>
</evidence>
<dbReference type="Proteomes" id="UP000518892">
    <property type="component" value="Unassembled WGS sequence"/>
</dbReference>
<evidence type="ECO:0000256" key="1">
    <source>
        <dbReference type="SAM" id="MobiDB-lite"/>
    </source>
</evidence>
<name>A0A7W5HM49_9GAMM</name>
<gene>
    <name evidence="2" type="ORF">FHR97_002802</name>
</gene>
<dbReference type="AlphaFoldDB" id="A0A7W5HM49"/>
<feature type="compositionally biased region" description="Basic and acidic residues" evidence="1">
    <location>
        <begin position="23"/>
        <end position="38"/>
    </location>
</feature>
<keyword evidence="3" id="KW-1185">Reference proteome</keyword>
<evidence type="ECO:0008006" key="4">
    <source>
        <dbReference type="Google" id="ProtNLM"/>
    </source>
</evidence>
<proteinExistence type="predicted"/>
<reference evidence="2 3" key="1">
    <citation type="submission" date="2020-08" db="EMBL/GenBank/DDBJ databases">
        <title>Genomic Encyclopedia of Type Strains, Phase III (KMG-III): the genomes of soil and plant-associated and newly described type strains.</title>
        <authorList>
            <person name="Whitman W."/>
        </authorList>
    </citation>
    <scope>NUCLEOTIDE SEQUENCE [LARGE SCALE GENOMIC DNA]</scope>
    <source>
        <strain evidence="2 3">CECT 7744</strain>
    </source>
</reference>
<sequence>MTELQAFEEALLSSRDDFVEKHNRSVERAQEQFGERRVATKKINLPQQEPKKSPQETKDKAYTGVAYKTGYIIKLVVREKKMSLLDEVFEYQSPKISELEARIDAEKAAKAAGYPIIGYVQSIEKL</sequence>
<dbReference type="EMBL" id="JACHXR010000008">
    <property type="protein sequence ID" value="MBB3231939.1"/>
    <property type="molecule type" value="Genomic_DNA"/>
</dbReference>
<organism evidence="2 3">
    <name type="scientific">Halomonas stenophila</name>
    <dbReference type="NCBI Taxonomy" id="795312"/>
    <lineage>
        <taxon>Bacteria</taxon>
        <taxon>Pseudomonadati</taxon>
        <taxon>Pseudomonadota</taxon>
        <taxon>Gammaproteobacteria</taxon>
        <taxon>Oceanospirillales</taxon>
        <taxon>Halomonadaceae</taxon>
        <taxon>Halomonas</taxon>
    </lineage>
</organism>
<comment type="caution">
    <text evidence="2">The sequence shown here is derived from an EMBL/GenBank/DDBJ whole genome shotgun (WGS) entry which is preliminary data.</text>
</comment>
<feature type="region of interest" description="Disordered" evidence="1">
    <location>
        <begin position="23"/>
        <end position="58"/>
    </location>
</feature>